<keyword evidence="19" id="KW-1185">Reference proteome</keyword>
<dbReference type="HOGENOM" id="CLU_316223_0_0_1"/>
<evidence type="ECO:0000256" key="16">
    <source>
        <dbReference type="SAM" id="MobiDB-lite"/>
    </source>
</evidence>
<name>A0A0C3Q3X5_9AGAM</name>
<feature type="compositionally biased region" description="Pro residues" evidence="16">
    <location>
        <begin position="340"/>
        <end position="352"/>
    </location>
</feature>
<feature type="compositionally biased region" description="Low complexity" evidence="16">
    <location>
        <begin position="711"/>
        <end position="724"/>
    </location>
</feature>
<evidence type="ECO:0000256" key="3">
    <source>
        <dbReference type="ARBA" id="ARBA00004574"/>
    </source>
</evidence>
<keyword evidence="12" id="KW-0779">Telomere</keyword>
<evidence type="ECO:0000256" key="15">
    <source>
        <dbReference type="ARBA" id="ARBA00023242"/>
    </source>
</evidence>
<dbReference type="PANTHER" id="PTHR16308">
    <property type="entry name" value="UBIQUITIN ASSOCIATED PROTEIN 2-LIKE/LINGERER"/>
    <property type="match status" value="1"/>
</dbReference>
<feature type="compositionally biased region" description="Acidic residues" evidence="16">
    <location>
        <begin position="360"/>
        <end position="378"/>
    </location>
</feature>
<dbReference type="Pfam" id="PF02845">
    <property type="entry name" value="CUE"/>
    <property type="match status" value="1"/>
</dbReference>
<feature type="compositionally biased region" description="Pro residues" evidence="16">
    <location>
        <begin position="320"/>
        <end position="332"/>
    </location>
</feature>
<dbReference type="InterPro" id="IPR003892">
    <property type="entry name" value="CUE"/>
</dbReference>
<evidence type="ECO:0000256" key="10">
    <source>
        <dbReference type="ARBA" id="ARBA00022786"/>
    </source>
</evidence>
<feature type="compositionally biased region" description="Pro residues" evidence="16">
    <location>
        <begin position="620"/>
        <end position="632"/>
    </location>
</feature>
<dbReference type="AlphaFoldDB" id="A0A0C3Q3X5"/>
<feature type="compositionally biased region" description="Low complexity" evidence="16">
    <location>
        <begin position="735"/>
        <end position="760"/>
    </location>
</feature>
<keyword evidence="10" id="KW-0833">Ubl conjugation pathway</keyword>
<evidence type="ECO:0000256" key="9">
    <source>
        <dbReference type="ARBA" id="ARBA00022763"/>
    </source>
</evidence>
<dbReference type="EMBL" id="KN823083">
    <property type="protein sequence ID" value="KIO23520.1"/>
    <property type="molecule type" value="Genomic_DNA"/>
</dbReference>
<keyword evidence="8" id="KW-0597">Phosphoprotein</keyword>
<dbReference type="GO" id="GO:0000781">
    <property type="term" value="C:chromosome, telomeric region"/>
    <property type="evidence" value="ECO:0007669"/>
    <property type="project" value="UniProtKB-SubCell"/>
</dbReference>
<feature type="compositionally biased region" description="Pro residues" evidence="16">
    <location>
        <begin position="678"/>
        <end position="688"/>
    </location>
</feature>
<feature type="compositionally biased region" description="Basic and acidic residues" evidence="16">
    <location>
        <begin position="411"/>
        <end position="420"/>
    </location>
</feature>
<dbReference type="GO" id="GO:0003677">
    <property type="term" value="F:DNA binding"/>
    <property type="evidence" value="ECO:0007669"/>
    <property type="project" value="UniProtKB-KW"/>
</dbReference>
<feature type="region of interest" description="Disordered" evidence="16">
    <location>
        <begin position="133"/>
        <end position="515"/>
    </location>
</feature>
<evidence type="ECO:0000256" key="13">
    <source>
        <dbReference type="ARBA" id="ARBA00023125"/>
    </source>
</evidence>
<evidence type="ECO:0000256" key="7">
    <source>
        <dbReference type="ARBA" id="ARBA00022490"/>
    </source>
</evidence>
<evidence type="ECO:0000256" key="2">
    <source>
        <dbReference type="ARBA" id="ARBA00004496"/>
    </source>
</evidence>
<protein>
    <recommendedName>
        <fullName evidence="5">RNA polymerase II degradation factor 1</fullName>
    </recommendedName>
</protein>
<evidence type="ECO:0000256" key="5">
    <source>
        <dbReference type="ARBA" id="ARBA00020536"/>
    </source>
</evidence>
<dbReference type="OrthoDB" id="5396806at2759"/>
<feature type="compositionally biased region" description="Polar residues" evidence="16">
    <location>
        <begin position="434"/>
        <end position="448"/>
    </location>
</feature>
<keyword evidence="13" id="KW-0238">DNA-binding</keyword>
<feature type="compositionally biased region" description="Pro residues" evidence="16">
    <location>
        <begin position="450"/>
        <end position="462"/>
    </location>
</feature>
<keyword evidence="6" id="KW-0158">Chromosome</keyword>
<keyword evidence="15" id="KW-0539">Nucleus</keyword>
<feature type="compositionally biased region" description="Low complexity" evidence="16">
    <location>
        <begin position="463"/>
        <end position="492"/>
    </location>
</feature>
<sequence>MSQTNPRKPALRTPNGTDTSPAAASSDAPAQPVPQPIHHPLPKHPHTYIPAHLKSNGPRTQYPRGRSSKSNTPGADESPEIKAMRAKYGDKLSNLKETFGNWSDEDLLPLLAESNGNVDSVATMILEGRAEHWDSVSHKKKDKGAPTGVTGGPHTAARDRAEAGGSASPGIGGAGRGGFRGGRGGPPGRGGARGGRGGSGGRGGYSNGSGKVALTQGVSAADGTTAMENAAADAWGSTEPSASTWDTDGAWGESANGASKVKEAPIPTKTPPVKGQQQSSKAPAKAPAPAGPPKMSWAQIAKKGKPVEPPTAAPVKAPAAAPPSSLPAPTPAEPVSEPTPSEPPAAPEPEPTPVDSTADLAEEPADTEAQPTDEDGPEEATTAPSDDWIAVTPPNQQIPVELPAVTVPAVEEPKPVEAEAKTTVTEAPKAPESTPITQQPSSVSTLQPTGAPPGLSPVPQPASTPSATTVTSPAATVASTTATSAPAKSSTPRLGSSRPASRFRTTDAPVIMPGGLPTPVFGGGLSFGAINPSGTSFGGSGLESRFGMQFGSLSLNDDIDSNGPIEPPSPEVPAPVAQQEPPAPATVAEPEPAPVPAPVPAQVPVPTQAPVPTSQAQQPAPQPVVAPQPTVPAQPAQQSPRVLSSSTAINTLFQHAQQPAQQSLPQQVATPPSLNAPQPQPPQQPTPSAPKVDALPPFLQQGAPGLLSHLHQQQSHNVQPSQQQAPTSHLPPHLSQPQQLGSPAQQSQQLAGSQAQQSLPYNVGGGQHLPPHLDTSSLPQTQQPASATSISAPHPALAAQNSGASGGNPPLSSAVVDMVGLGLVWSERKLGRTNMCKHNGDLTFYVSQGKPGPNIPGKAIPHKARAFIRHENARTSIKVFPTHVWTTWCVLRVFRELVHHNRNDIRRWNTGRILFMVSQWCRT</sequence>
<dbReference type="InterPro" id="IPR041803">
    <property type="entry name" value="DEF1_CUE"/>
</dbReference>
<evidence type="ECO:0000259" key="17">
    <source>
        <dbReference type="PROSITE" id="PS51140"/>
    </source>
</evidence>
<reference evidence="18 19" key="1">
    <citation type="submission" date="2014-04" db="EMBL/GenBank/DDBJ databases">
        <authorList>
            <consortium name="DOE Joint Genome Institute"/>
            <person name="Kuo A."/>
            <person name="Girlanda M."/>
            <person name="Perotto S."/>
            <person name="Kohler A."/>
            <person name="Nagy L.G."/>
            <person name="Floudas D."/>
            <person name="Copeland A."/>
            <person name="Barry K.W."/>
            <person name="Cichocki N."/>
            <person name="Veneault-Fourrey C."/>
            <person name="LaButti K."/>
            <person name="Lindquist E.A."/>
            <person name="Lipzen A."/>
            <person name="Lundell T."/>
            <person name="Morin E."/>
            <person name="Murat C."/>
            <person name="Sun H."/>
            <person name="Tunlid A."/>
            <person name="Henrissat B."/>
            <person name="Grigoriev I.V."/>
            <person name="Hibbett D.S."/>
            <person name="Martin F."/>
            <person name="Nordberg H.P."/>
            <person name="Cantor M.N."/>
            <person name="Hua S.X."/>
        </authorList>
    </citation>
    <scope>NUCLEOTIDE SEQUENCE [LARGE SCALE GENOMIC DNA]</scope>
    <source>
        <strain evidence="18 19">MUT 4182</strain>
    </source>
</reference>
<feature type="compositionally biased region" description="Pro residues" evidence="16">
    <location>
        <begin position="591"/>
        <end position="609"/>
    </location>
</feature>
<dbReference type="CDD" id="cd14368">
    <property type="entry name" value="CUE_DEF1_like"/>
    <property type="match status" value="1"/>
</dbReference>
<dbReference type="Proteomes" id="UP000054248">
    <property type="component" value="Unassembled WGS sequence"/>
</dbReference>
<feature type="compositionally biased region" description="Low complexity" evidence="16">
    <location>
        <begin position="399"/>
        <end position="410"/>
    </location>
</feature>
<dbReference type="STRING" id="1051891.A0A0C3Q3X5"/>
<dbReference type="GO" id="GO:0005634">
    <property type="term" value="C:nucleus"/>
    <property type="evidence" value="ECO:0007669"/>
    <property type="project" value="UniProtKB-SubCell"/>
</dbReference>
<dbReference type="InterPro" id="IPR051833">
    <property type="entry name" value="TC-DDR_regulator"/>
</dbReference>
<gene>
    <name evidence="18" type="ORF">M407DRAFT_9393</name>
</gene>
<feature type="compositionally biased region" description="Low complexity" evidence="16">
    <location>
        <begin position="610"/>
        <end position="619"/>
    </location>
</feature>
<evidence type="ECO:0000256" key="11">
    <source>
        <dbReference type="ARBA" id="ARBA00022843"/>
    </source>
</evidence>
<accession>A0A0C3Q3X5</accession>
<evidence type="ECO:0000256" key="1">
    <source>
        <dbReference type="ARBA" id="ARBA00004123"/>
    </source>
</evidence>
<organism evidence="18 19">
    <name type="scientific">Tulasnella calospora MUT 4182</name>
    <dbReference type="NCBI Taxonomy" id="1051891"/>
    <lineage>
        <taxon>Eukaryota</taxon>
        <taxon>Fungi</taxon>
        <taxon>Dikarya</taxon>
        <taxon>Basidiomycota</taxon>
        <taxon>Agaricomycotina</taxon>
        <taxon>Agaricomycetes</taxon>
        <taxon>Cantharellales</taxon>
        <taxon>Tulasnellaceae</taxon>
        <taxon>Tulasnella</taxon>
    </lineage>
</organism>
<reference evidence="19" key="2">
    <citation type="submission" date="2015-01" db="EMBL/GenBank/DDBJ databases">
        <title>Evolutionary Origins and Diversification of the Mycorrhizal Mutualists.</title>
        <authorList>
            <consortium name="DOE Joint Genome Institute"/>
            <consortium name="Mycorrhizal Genomics Consortium"/>
            <person name="Kohler A."/>
            <person name="Kuo A."/>
            <person name="Nagy L.G."/>
            <person name="Floudas D."/>
            <person name="Copeland A."/>
            <person name="Barry K.W."/>
            <person name="Cichocki N."/>
            <person name="Veneault-Fourrey C."/>
            <person name="LaButti K."/>
            <person name="Lindquist E.A."/>
            <person name="Lipzen A."/>
            <person name="Lundell T."/>
            <person name="Morin E."/>
            <person name="Murat C."/>
            <person name="Riley R."/>
            <person name="Ohm R."/>
            <person name="Sun H."/>
            <person name="Tunlid A."/>
            <person name="Henrissat B."/>
            <person name="Grigoriev I.V."/>
            <person name="Hibbett D.S."/>
            <person name="Martin F."/>
        </authorList>
    </citation>
    <scope>NUCLEOTIDE SEQUENCE [LARGE SCALE GENOMIC DNA]</scope>
    <source>
        <strain evidence="19">MUT 4182</strain>
    </source>
</reference>
<feature type="domain" description="CUE" evidence="17">
    <location>
        <begin position="87"/>
        <end position="130"/>
    </location>
</feature>
<keyword evidence="7" id="KW-0963">Cytoplasm</keyword>
<dbReference type="GO" id="GO:0043130">
    <property type="term" value="F:ubiquitin binding"/>
    <property type="evidence" value="ECO:0007669"/>
    <property type="project" value="InterPro"/>
</dbReference>
<evidence type="ECO:0000256" key="6">
    <source>
        <dbReference type="ARBA" id="ARBA00022454"/>
    </source>
</evidence>
<proteinExistence type="inferred from homology"/>
<feature type="compositionally biased region" description="Low complexity" evidence="16">
    <location>
        <begin position="274"/>
        <end position="288"/>
    </location>
</feature>
<comment type="subcellular location">
    <subcellularLocation>
        <location evidence="3">Chromosome</location>
        <location evidence="3">Telomere</location>
    </subcellularLocation>
    <subcellularLocation>
        <location evidence="2">Cytoplasm</location>
    </subcellularLocation>
    <subcellularLocation>
        <location evidence="1">Nucleus</location>
    </subcellularLocation>
</comment>
<feature type="compositionally biased region" description="Polar residues" evidence="16">
    <location>
        <begin position="641"/>
        <end position="653"/>
    </location>
</feature>
<dbReference type="PROSITE" id="PS51140">
    <property type="entry name" value="CUE"/>
    <property type="match status" value="1"/>
</dbReference>
<evidence type="ECO:0000313" key="19">
    <source>
        <dbReference type="Proteomes" id="UP000054248"/>
    </source>
</evidence>
<feature type="compositionally biased region" description="Polar residues" evidence="16">
    <location>
        <begin position="774"/>
        <end position="791"/>
    </location>
</feature>
<feature type="region of interest" description="Disordered" evidence="16">
    <location>
        <begin position="530"/>
        <end position="810"/>
    </location>
</feature>
<comment type="similarity">
    <text evidence="4">Belongs to the DEF1 family.</text>
</comment>
<evidence type="ECO:0000313" key="18">
    <source>
        <dbReference type="EMBL" id="KIO23520.1"/>
    </source>
</evidence>
<dbReference type="GO" id="GO:0005737">
    <property type="term" value="C:cytoplasm"/>
    <property type="evidence" value="ECO:0007669"/>
    <property type="project" value="UniProtKB-SubCell"/>
</dbReference>
<dbReference type="GO" id="GO:0006281">
    <property type="term" value="P:DNA repair"/>
    <property type="evidence" value="ECO:0007669"/>
    <property type="project" value="UniProtKB-KW"/>
</dbReference>
<feature type="compositionally biased region" description="Gly residues" evidence="16">
    <location>
        <begin position="170"/>
        <end position="207"/>
    </location>
</feature>
<feature type="compositionally biased region" description="Low complexity" evidence="16">
    <location>
        <begin position="654"/>
        <end position="677"/>
    </location>
</feature>
<keyword evidence="14" id="KW-0234">DNA repair</keyword>
<keyword evidence="9" id="KW-0227">DNA damage</keyword>
<feature type="region of interest" description="Disordered" evidence="16">
    <location>
        <begin position="1"/>
        <end position="83"/>
    </location>
</feature>
<evidence type="ECO:0000256" key="8">
    <source>
        <dbReference type="ARBA" id="ARBA00022553"/>
    </source>
</evidence>
<feature type="compositionally biased region" description="Low complexity" evidence="16">
    <location>
        <begin position="17"/>
        <end position="30"/>
    </location>
</feature>
<evidence type="ECO:0000256" key="14">
    <source>
        <dbReference type="ARBA" id="ARBA00023204"/>
    </source>
</evidence>
<keyword evidence="11" id="KW-0832">Ubl conjugation</keyword>
<evidence type="ECO:0000256" key="4">
    <source>
        <dbReference type="ARBA" id="ARBA00005491"/>
    </source>
</evidence>
<feature type="compositionally biased region" description="Low complexity" evidence="16">
    <location>
        <begin position="574"/>
        <end position="590"/>
    </location>
</feature>
<evidence type="ECO:0000256" key="12">
    <source>
        <dbReference type="ARBA" id="ARBA00022895"/>
    </source>
</evidence>
<dbReference type="PANTHER" id="PTHR16308:SF13">
    <property type="entry name" value="PROTEIN LINGERER"/>
    <property type="match status" value="1"/>
</dbReference>